<dbReference type="InterPro" id="IPR016181">
    <property type="entry name" value="Acyl_CoA_acyltransferase"/>
</dbReference>
<feature type="domain" description="N-acetyltransferase" evidence="3">
    <location>
        <begin position="1"/>
        <end position="146"/>
    </location>
</feature>
<reference evidence="6" key="2">
    <citation type="submission" date="2015-01" db="EMBL/GenBank/DDBJ databases">
        <title>Comparative genome analysis of Bacillus coagulans HM-08, Clostridium butyricum HM-68, Bacillus subtilis HM-66 and Bacillus paralicheniformis BL-09.</title>
        <authorList>
            <person name="Zhang H."/>
        </authorList>
    </citation>
    <scope>NUCLEOTIDE SEQUENCE [LARGE SCALE GENOMIC DNA]</scope>
    <source>
        <strain evidence="6">HM-08</strain>
    </source>
</reference>
<dbReference type="Proteomes" id="UP000032024">
    <property type="component" value="Chromosome"/>
</dbReference>
<dbReference type="PANTHER" id="PTHR43420">
    <property type="entry name" value="ACETYLTRANSFERASE"/>
    <property type="match status" value="1"/>
</dbReference>
<reference evidence="4" key="1">
    <citation type="submission" date="2015-01" db="EMBL/GenBank/DDBJ databases">
        <title>Comparative genome analysis of Bacillus coagulans HM-08, Clostridium butyricum HM-68, Bacillus subtilis HM-66 and Bacillus licheniformis BL-09.</title>
        <authorList>
            <person name="Zhang H."/>
        </authorList>
    </citation>
    <scope>NUCLEOTIDE SEQUENCE [LARGE SCALE GENOMIC DNA]</scope>
    <source>
        <strain evidence="4">HM-08</strain>
    </source>
</reference>
<dbReference type="RefSeq" id="WP_014096423.1">
    <property type="nucleotide sequence ID" value="NZ_CP010525.1"/>
</dbReference>
<dbReference type="GO" id="GO:0016747">
    <property type="term" value="F:acyltransferase activity, transferring groups other than amino-acyl groups"/>
    <property type="evidence" value="ECO:0007669"/>
    <property type="project" value="InterPro"/>
</dbReference>
<dbReference type="InterPro" id="IPR000182">
    <property type="entry name" value="GNAT_dom"/>
</dbReference>
<protein>
    <submittedName>
        <fullName evidence="5">Acetyltransferase, GNAT family</fullName>
    </submittedName>
    <submittedName>
        <fullName evidence="4">GCN5-like N-acetyltransferase</fullName>
    </submittedName>
</protein>
<evidence type="ECO:0000256" key="1">
    <source>
        <dbReference type="ARBA" id="ARBA00022679"/>
    </source>
</evidence>
<evidence type="ECO:0000256" key="2">
    <source>
        <dbReference type="ARBA" id="ARBA00023315"/>
    </source>
</evidence>
<dbReference type="PATRIC" id="fig|1398.18.peg.3871"/>
<organism evidence="5 7">
    <name type="scientific">Heyndrickxia coagulans</name>
    <name type="common">Weizmannia coagulans</name>
    <dbReference type="NCBI Taxonomy" id="1398"/>
    <lineage>
        <taxon>Bacteria</taxon>
        <taxon>Bacillati</taxon>
        <taxon>Bacillota</taxon>
        <taxon>Bacilli</taxon>
        <taxon>Bacillales</taxon>
        <taxon>Bacillaceae</taxon>
        <taxon>Heyndrickxia</taxon>
    </lineage>
</organism>
<accession>A0A0C5CD15</accession>
<name>A0A0C5CD15_HEYCO</name>
<dbReference type="EMBL" id="LRPN01000053">
    <property type="protein sequence ID" value="KWZ82579.1"/>
    <property type="molecule type" value="Genomic_DNA"/>
</dbReference>
<sequence>MEIRLPNQLEMKQIQRLTSQAIYEGTMGETKPNLEKAKEIVASLLKKGCSYFVAVEDQQVLGWILTGISKDSFTEKSVGFIYELFVKEEFRGKGIAKELMLYAKHSLKEEGLTEIRLNVYEGNPAIRLYEKLGFQVRSVSMALKLE</sequence>
<gene>
    <name evidence="5" type="ORF">HMPREF3213_01715</name>
    <name evidence="4" type="ORF">SB48_HM08orf06215</name>
</gene>
<dbReference type="GeneID" id="93261157"/>
<dbReference type="PROSITE" id="PS51186">
    <property type="entry name" value="GNAT"/>
    <property type="match status" value="1"/>
</dbReference>
<keyword evidence="6" id="KW-1185">Reference proteome</keyword>
<evidence type="ECO:0000313" key="4">
    <source>
        <dbReference type="EMBL" id="AJO24706.1"/>
    </source>
</evidence>
<keyword evidence="1 5" id="KW-0808">Transferase</keyword>
<evidence type="ECO:0000313" key="7">
    <source>
        <dbReference type="Proteomes" id="UP000070376"/>
    </source>
</evidence>
<dbReference type="AlphaFoldDB" id="A0A0C5CD15"/>
<keyword evidence="2" id="KW-0012">Acyltransferase</keyword>
<dbReference type="EMBL" id="CP010525">
    <property type="protein sequence ID" value="AJO24706.1"/>
    <property type="molecule type" value="Genomic_DNA"/>
</dbReference>
<reference evidence="7" key="3">
    <citation type="submission" date="2016-01" db="EMBL/GenBank/DDBJ databases">
        <authorList>
            <person name="Mitreva M."/>
            <person name="Pepin K.H."/>
            <person name="Mihindukulasuriya K.A."/>
            <person name="Fulton R."/>
            <person name="Fronick C."/>
            <person name="O'Laughlin M."/>
            <person name="Miner T."/>
            <person name="Herter B."/>
            <person name="Rosa B.A."/>
            <person name="Cordes M."/>
            <person name="Tomlinson C."/>
            <person name="Wollam A."/>
            <person name="Palsikar V.B."/>
            <person name="Mardis E.R."/>
            <person name="Wilson R.K."/>
        </authorList>
    </citation>
    <scope>NUCLEOTIDE SEQUENCE [LARGE SCALE GENOMIC DNA]</scope>
    <source>
        <strain evidence="7">GED7749B</strain>
    </source>
</reference>
<proteinExistence type="predicted"/>
<evidence type="ECO:0000313" key="6">
    <source>
        <dbReference type="Proteomes" id="UP000032024"/>
    </source>
</evidence>
<dbReference type="Proteomes" id="UP000070376">
    <property type="component" value="Unassembled WGS sequence"/>
</dbReference>
<dbReference type="InterPro" id="IPR050680">
    <property type="entry name" value="YpeA/RimI_acetyltransf"/>
</dbReference>
<reference evidence="5" key="4">
    <citation type="submission" date="2016-01" db="EMBL/GenBank/DDBJ databases">
        <authorList>
            <person name="Oliw E.H."/>
        </authorList>
    </citation>
    <scope>NUCLEOTIDE SEQUENCE [LARGE SCALE GENOMIC DNA]</scope>
    <source>
        <strain evidence="5">GED7749B</strain>
    </source>
</reference>
<evidence type="ECO:0000313" key="5">
    <source>
        <dbReference type="EMBL" id="KWZ82579.1"/>
    </source>
</evidence>
<dbReference type="Pfam" id="PF00583">
    <property type="entry name" value="Acetyltransf_1"/>
    <property type="match status" value="1"/>
</dbReference>
<dbReference type="SUPFAM" id="SSF55729">
    <property type="entry name" value="Acyl-CoA N-acyltransferases (Nat)"/>
    <property type="match status" value="1"/>
</dbReference>
<dbReference type="PANTHER" id="PTHR43420:SF52">
    <property type="entry name" value="N-ACETYLTRANSFERASE YODP"/>
    <property type="match status" value="1"/>
</dbReference>
<dbReference type="CDD" id="cd04301">
    <property type="entry name" value="NAT_SF"/>
    <property type="match status" value="1"/>
</dbReference>
<dbReference type="Gene3D" id="3.40.630.30">
    <property type="match status" value="1"/>
</dbReference>
<dbReference type="STRING" id="1398.AB434_1436"/>
<evidence type="ECO:0000259" key="3">
    <source>
        <dbReference type="PROSITE" id="PS51186"/>
    </source>
</evidence>